<sequence>MHAPCRLNSIPSYSNTSYNGTYKSAAGTIIQGRPGDGLSVRFGSRTARALSLHNYPRAAWRRAVCPVRQPYRTRVIAPQLSGKGVLILSYLKPYFRRFGKPFAVAILFLMFEALCDLLQPTLMSRIIDVGVQNKDLDYVIRFGGYMLLVTAFGAVAASLRNVISSHVSLNFGTRLRSDLFRQVQTLSFGNIDKFDRASLVTRLTNDVTQMQNFTNGLMRIFVKSPLICIGSLIMAVRLNPPLSLVLAVVVPMVAVLIVVNMRIGFPLFGRVQKALDRLNGVSREYLSGVRVVKAFNRFQYESDKFDGVNRSYLDISSRAMRMGAIFSPSIMLTVNFGIAAVIWIGGHRVDEGHMQVGHIIAFINYMTQILFSLLMISNVFNLFVRAKASSERIGEVFAEKDAMTWSDKEPKTPEAPGSIALQGVSFAYGGTESVLRDISLTCQPGETIGIIGSTGSGKSTLVSLIPRFYDASSGTVTVDGTDVREVDPKKLRERIAIVPQKTVLFTGTIRENLLWGKEDATEEELLLAAKMAQAHEFIETCPEGYETKLGQGGVNLSGGQKQRLSIARALVRKPSILILDDCTSAVDAATESRIKAALREYAQGLTCLLIAQRISSVMDAERIVVLDNGEIVGSGTHDELLRDCRAYQEIYRSQTGKEAEANV</sequence>
<evidence type="ECO:0000256" key="5">
    <source>
        <dbReference type="ARBA" id="ARBA00022741"/>
    </source>
</evidence>
<evidence type="ECO:0000313" key="13">
    <source>
        <dbReference type="Proteomes" id="UP000479114"/>
    </source>
</evidence>
<feature type="domain" description="ABC transporter" evidence="10">
    <location>
        <begin position="419"/>
        <end position="653"/>
    </location>
</feature>
<comment type="subcellular location">
    <subcellularLocation>
        <location evidence="1">Cell membrane</location>
        <topology evidence="1">Multi-pass membrane protein</topology>
    </subcellularLocation>
</comment>
<evidence type="ECO:0000256" key="1">
    <source>
        <dbReference type="ARBA" id="ARBA00004651"/>
    </source>
</evidence>
<gene>
    <name evidence="12" type="ORF">GZH47_20060</name>
</gene>
<reference evidence="12 13" key="1">
    <citation type="submission" date="2020-02" db="EMBL/GenBank/DDBJ databases">
        <title>Paenibacillus sp. nov., isolated from rhizosphere soil of tomato.</title>
        <authorList>
            <person name="Weon H.-Y."/>
            <person name="Lee S.A."/>
        </authorList>
    </citation>
    <scope>NUCLEOTIDE SEQUENCE [LARGE SCALE GENOMIC DNA]</scope>
    <source>
        <strain evidence="12 13">14171R-81</strain>
    </source>
</reference>
<dbReference type="GO" id="GO:0005524">
    <property type="term" value="F:ATP binding"/>
    <property type="evidence" value="ECO:0007669"/>
    <property type="project" value="UniProtKB-KW"/>
</dbReference>
<keyword evidence="2" id="KW-0813">Transport</keyword>
<keyword evidence="4 9" id="KW-0812">Transmembrane</keyword>
<dbReference type="InterPro" id="IPR036640">
    <property type="entry name" value="ABC1_TM_sf"/>
</dbReference>
<dbReference type="EMBL" id="CP048286">
    <property type="protein sequence ID" value="QHW32876.1"/>
    <property type="molecule type" value="Genomic_DNA"/>
</dbReference>
<feature type="transmembrane region" description="Helical" evidence="9">
    <location>
        <begin position="142"/>
        <end position="163"/>
    </location>
</feature>
<dbReference type="Pfam" id="PF00664">
    <property type="entry name" value="ABC_membrane"/>
    <property type="match status" value="1"/>
</dbReference>
<accession>A0A6C0P3M9</accession>
<evidence type="ECO:0000256" key="2">
    <source>
        <dbReference type="ARBA" id="ARBA00022448"/>
    </source>
</evidence>
<keyword evidence="7 9" id="KW-1133">Transmembrane helix</keyword>
<dbReference type="CDD" id="cd18548">
    <property type="entry name" value="ABC_6TM_Tm287_like"/>
    <property type="match status" value="1"/>
</dbReference>
<feature type="transmembrane region" description="Helical" evidence="9">
    <location>
        <begin position="244"/>
        <end position="263"/>
    </location>
</feature>
<name>A0A6C0P3M9_9BACL</name>
<dbReference type="InterPro" id="IPR027417">
    <property type="entry name" value="P-loop_NTPase"/>
</dbReference>
<feature type="transmembrane region" description="Helical" evidence="9">
    <location>
        <begin position="220"/>
        <end position="238"/>
    </location>
</feature>
<evidence type="ECO:0000259" key="10">
    <source>
        <dbReference type="PROSITE" id="PS50893"/>
    </source>
</evidence>
<dbReference type="AlphaFoldDB" id="A0A6C0P3M9"/>
<feature type="domain" description="ABC transmembrane type-1" evidence="11">
    <location>
        <begin position="103"/>
        <end position="385"/>
    </location>
</feature>
<dbReference type="GO" id="GO:0016887">
    <property type="term" value="F:ATP hydrolysis activity"/>
    <property type="evidence" value="ECO:0007669"/>
    <property type="project" value="InterPro"/>
</dbReference>
<dbReference type="SMART" id="SM00382">
    <property type="entry name" value="AAA"/>
    <property type="match status" value="1"/>
</dbReference>
<evidence type="ECO:0000256" key="4">
    <source>
        <dbReference type="ARBA" id="ARBA00022692"/>
    </source>
</evidence>
<evidence type="ECO:0000256" key="3">
    <source>
        <dbReference type="ARBA" id="ARBA00022475"/>
    </source>
</evidence>
<evidence type="ECO:0000256" key="6">
    <source>
        <dbReference type="ARBA" id="ARBA00022840"/>
    </source>
</evidence>
<protein>
    <submittedName>
        <fullName evidence="12">ABC transporter ATP-binding protein</fullName>
    </submittedName>
</protein>
<evidence type="ECO:0000313" key="12">
    <source>
        <dbReference type="EMBL" id="QHW32876.1"/>
    </source>
</evidence>
<evidence type="ECO:0000256" key="9">
    <source>
        <dbReference type="SAM" id="Phobius"/>
    </source>
</evidence>
<dbReference type="GO" id="GO:0015421">
    <property type="term" value="F:ABC-type oligopeptide transporter activity"/>
    <property type="evidence" value="ECO:0007669"/>
    <property type="project" value="TreeGrafter"/>
</dbReference>
<dbReference type="PROSITE" id="PS00211">
    <property type="entry name" value="ABC_TRANSPORTER_1"/>
    <property type="match status" value="1"/>
</dbReference>
<dbReference type="GO" id="GO:0005886">
    <property type="term" value="C:plasma membrane"/>
    <property type="evidence" value="ECO:0007669"/>
    <property type="project" value="UniProtKB-SubCell"/>
</dbReference>
<evidence type="ECO:0000256" key="8">
    <source>
        <dbReference type="ARBA" id="ARBA00023136"/>
    </source>
</evidence>
<dbReference type="PANTHER" id="PTHR43394:SF1">
    <property type="entry name" value="ATP-BINDING CASSETTE SUB-FAMILY B MEMBER 10, MITOCHONDRIAL"/>
    <property type="match status" value="1"/>
</dbReference>
<proteinExistence type="predicted"/>
<dbReference type="KEGG" id="prz:GZH47_20060"/>
<keyword evidence="6 12" id="KW-0067">ATP-binding</keyword>
<dbReference type="FunFam" id="3.40.50.300:FF:000221">
    <property type="entry name" value="Multidrug ABC transporter ATP-binding protein"/>
    <property type="match status" value="1"/>
</dbReference>
<dbReference type="InterPro" id="IPR011527">
    <property type="entry name" value="ABC1_TM_dom"/>
</dbReference>
<dbReference type="Gene3D" id="3.40.50.300">
    <property type="entry name" value="P-loop containing nucleotide triphosphate hydrolases"/>
    <property type="match status" value="1"/>
</dbReference>
<dbReference type="InterPro" id="IPR003593">
    <property type="entry name" value="AAA+_ATPase"/>
</dbReference>
<dbReference type="InterPro" id="IPR003439">
    <property type="entry name" value="ABC_transporter-like_ATP-bd"/>
</dbReference>
<evidence type="ECO:0000259" key="11">
    <source>
        <dbReference type="PROSITE" id="PS50929"/>
    </source>
</evidence>
<keyword evidence="5" id="KW-0547">Nucleotide-binding</keyword>
<dbReference type="Proteomes" id="UP000479114">
    <property type="component" value="Chromosome"/>
</dbReference>
<dbReference type="Pfam" id="PF00005">
    <property type="entry name" value="ABC_tran"/>
    <property type="match status" value="1"/>
</dbReference>
<dbReference type="InterPro" id="IPR017871">
    <property type="entry name" value="ABC_transporter-like_CS"/>
</dbReference>
<evidence type="ECO:0000256" key="7">
    <source>
        <dbReference type="ARBA" id="ARBA00022989"/>
    </source>
</evidence>
<keyword evidence="13" id="KW-1185">Reference proteome</keyword>
<dbReference type="Gene3D" id="1.20.1560.10">
    <property type="entry name" value="ABC transporter type 1, transmembrane domain"/>
    <property type="match status" value="1"/>
</dbReference>
<keyword evidence="8 9" id="KW-0472">Membrane</keyword>
<organism evidence="12 13">
    <name type="scientific">Paenibacillus rhizovicinus</name>
    <dbReference type="NCBI Taxonomy" id="2704463"/>
    <lineage>
        <taxon>Bacteria</taxon>
        <taxon>Bacillati</taxon>
        <taxon>Bacillota</taxon>
        <taxon>Bacilli</taxon>
        <taxon>Bacillales</taxon>
        <taxon>Paenibacillaceae</taxon>
        <taxon>Paenibacillus</taxon>
    </lineage>
</organism>
<dbReference type="InterPro" id="IPR039421">
    <property type="entry name" value="Type_1_exporter"/>
</dbReference>
<feature type="transmembrane region" description="Helical" evidence="9">
    <location>
        <begin position="102"/>
        <end position="122"/>
    </location>
</feature>
<feature type="transmembrane region" description="Helical" evidence="9">
    <location>
        <begin position="365"/>
        <end position="384"/>
    </location>
</feature>
<dbReference type="PANTHER" id="PTHR43394">
    <property type="entry name" value="ATP-DEPENDENT PERMEASE MDL1, MITOCHONDRIAL"/>
    <property type="match status" value="1"/>
</dbReference>
<feature type="transmembrane region" description="Helical" evidence="9">
    <location>
        <begin position="325"/>
        <end position="345"/>
    </location>
</feature>
<dbReference type="PROSITE" id="PS50893">
    <property type="entry name" value="ABC_TRANSPORTER_2"/>
    <property type="match status" value="1"/>
</dbReference>
<dbReference type="SUPFAM" id="SSF52540">
    <property type="entry name" value="P-loop containing nucleoside triphosphate hydrolases"/>
    <property type="match status" value="1"/>
</dbReference>
<dbReference type="SUPFAM" id="SSF90123">
    <property type="entry name" value="ABC transporter transmembrane region"/>
    <property type="match status" value="1"/>
</dbReference>
<dbReference type="PROSITE" id="PS50929">
    <property type="entry name" value="ABC_TM1F"/>
    <property type="match status" value="1"/>
</dbReference>
<keyword evidence="3" id="KW-1003">Cell membrane</keyword>